<dbReference type="EMBL" id="CAFAAH010000067">
    <property type="protein sequence ID" value="CAB4793519.1"/>
    <property type="molecule type" value="Genomic_DNA"/>
</dbReference>
<evidence type="ECO:0000259" key="1">
    <source>
        <dbReference type="Pfam" id="PF09863"/>
    </source>
</evidence>
<evidence type="ECO:0000313" key="3">
    <source>
        <dbReference type="EMBL" id="CAB4945043.1"/>
    </source>
</evidence>
<proteinExistence type="predicted"/>
<dbReference type="SUPFAM" id="SSF51569">
    <property type="entry name" value="Aldolase"/>
    <property type="match status" value="1"/>
</dbReference>
<dbReference type="InterPro" id="IPR013785">
    <property type="entry name" value="Aldolase_TIM"/>
</dbReference>
<reference evidence="2" key="1">
    <citation type="submission" date="2020-05" db="EMBL/GenBank/DDBJ databases">
        <authorList>
            <person name="Chiriac C."/>
            <person name="Salcher M."/>
            <person name="Ghai R."/>
            <person name="Kavagutti S V."/>
        </authorList>
    </citation>
    <scope>NUCLEOTIDE SEQUENCE</scope>
</reference>
<protein>
    <submittedName>
        <fullName evidence="2">Unannotated protein</fullName>
    </submittedName>
</protein>
<dbReference type="AlphaFoldDB" id="A0A6J6XB28"/>
<feature type="domain" description="DUF2090" evidence="1">
    <location>
        <begin position="7"/>
        <end position="297"/>
    </location>
</feature>
<accession>A0A6J6XB28</accession>
<evidence type="ECO:0000313" key="2">
    <source>
        <dbReference type="EMBL" id="CAB4793519.1"/>
    </source>
</evidence>
<sequence>MALGYDQQLFILAFDHRGSFQKKMFGIPGDPSPEESAKIVDAKALIAEGFARALSDGASTQSCGLLVDEQFGAAVAQAGVAAGQIVAMPVEKSGLDYFDFEYGDAFGEHIESFNPTFSKILVRLNPEGNAEDNAKSLVGLKTLSDWLKANDRKFLLELLVPGEPHQIEAAGGEDEYDTNLRPELMRIAIENMQQAGIEADIWKIEGIDRREDCEMISEQARTGGRAGVGCVVLGRGADDAKVDHWLRTGSGVPGYLGFAIGRSIWWDQLKGYLDGSLATDVAAAQISANYRRYIDVYTG</sequence>
<dbReference type="EMBL" id="CAFBNL010000010">
    <property type="protein sequence ID" value="CAB4945043.1"/>
    <property type="molecule type" value="Genomic_DNA"/>
</dbReference>
<organism evidence="2">
    <name type="scientific">freshwater metagenome</name>
    <dbReference type="NCBI Taxonomy" id="449393"/>
    <lineage>
        <taxon>unclassified sequences</taxon>
        <taxon>metagenomes</taxon>
        <taxon>ecological metagenomes</taxon>
    </lineage>
</organism>
<dbReference type="Pfam" id="PF09863">
    <property type="entry name" value="DUF2090"/>
    <property type="match status" value="1"/>
</dbReference>
<dbReference type="Gene3D" id="3.20.20.70">
    <property type="entry name" value="Aldolase class I"/>
    <property type="match status" value="1"/>
</dbReference>
<gene>
    <name evidence="2" type="ORF">UFOPK2996_00639</name>
    <name evidence="3" type="ORF">UFOPK3789_00319</name>
</gene>
<dbReference type="InterPro" id="IPR018659">
    <property type="entry name" value="DUF2090"/>
</dbReference>
<name>A0A6J6XB28_9ZZZZ</name>